<dbReference type="Proteomes" id="UP001138793">
    <property type="component" value="Unassembled WGS sequence"/>
</dbReference>
<proteinExistence type="predicted"/>
<name>A0A9X0YVQ1_9BACI</name>
<gene>
    <name evidence="2" type="ORF">J2Z64_002457</name>
</gene>
<evidence type="ECO:0000256" key="1">
    <source>
        <dbReference type="SAM" id="Phobius"/>
    </source>
</evidence>
<comment type="caution">
    <text evidence="2">The sequence shown here is derived from an EMBL/GenBank/DDBJ whole genome shotgun (WGS) entry which is preliminary data.</text>
</comment>
<keyword evidence="1" id="KW-0812">Transmembrane</keyword>
<reference evidence="2" key="1">
    <citation type="submission" date="2021-03" db="EMBL/GenBank/DDBJ databases">
        <title>Genomic Encyclopedia of Type Strains, Phase IV (KMG-IV): sequencing the most valuable type-strain genomes for metagenomic binning, comparative biology and taxonomic classification.</title>
        <authorList>
            <person name="Goeker M."/>
        </authorList>
    </citation>
    <scope>NUCLEOTIDE SEQUENCE</scope>
    <source>
        <strain evidence="2">DSM 107338</strain>
    </source>
</reference>
<sequence>MRKSSPNIRNEHGVILPYVLFITALICMIMMTTVYSYRHDIELTDRHIQQIKIETLFQMGYEKVKSEIIDKYHPPTVSYQFPNGHVSITIISIENTMYELTFNITTNDYDTIYTFTKTLIKED</sequence>
<organism evidence="2 3">
    <name type="scientific">Oceanobacillus polygoni</name>
    <dbReference type="NCBI Taxonomy" id="1235259"/>
    <lineage>
        <taxon>Bacteria</taxon>
        <taxon>Bacillati</taxon>
        <taxon>Bacillota</taxon>
        <taxon>Bacilli</taxon>
        <taxon>Bacillales</taxon>
        <taxon>Bacillaceae</taxon>
        <taxon>Oceanobacillus</taxon>
    </lineage>
</organism>
<accession>A0A9X0YVQ1</accession>
<evidence type="ECO:0000313" key="3">
    <source>
        <dbReference type="Proteomes" id="UP001138793"/>
    </source>
</evidence>
<keyword evidence="1" id="KW-0472">Membrane</keyword>
<keyword evidence="1" id="KW-1133">Transmembrane helix</keyword>
<dbReference type="AlphaFoldDB" id="A0A9X0YVQ1"/>
<feature type="transmembrane region" description="Helical" evidence="1">
    <location>
        <begin position="15"/>
        <end position="37"/>
    </location>
</feature>
<dbReference type="OrthoDB" id="2973795at2"/>
<evidence type="ECO:0000313" key="2">
    <source>
        <dbReference type="EMBL" id="MBP2078200.1"/>
    </source>
</evidence>
<dbReference type="RefSeq" id="WP_149473977.1">
    <property type="nucleotide sequence ID" value="NZ_JAGGMB010000007.1"/>
</dbReference>
<dbReference type="EMBL" id="JAGGMB010000007">
    <property type="protein sequence ID" value="MBP2078200.1"/>
    <property type="molecule type" value="Genomic_DNA"/>
</dbReference>
<protein>
    <submittedName>
        <fullName evidence="2">Uncharacterized protein</fullName>
    </submittedName>
</protein>
<keyword evidence="3" id="KW-1185">Reference proteome</keyword>